<name>L0I9Q8_HALRX</name>
<dbReference type="Proteomes" id="UP000010846">
    <property type="component" value="Chromosome"/>
</dbReference>
<organism evidence="2 3">
    <name type="scientific">Halovivax ruber (strain DSM 18193 / JCM 13892 / XH-70)</name>
    <dbReference type="NCBI Taxonomy" id="797302"/>
    <lineage>
        <taxon>Archaea</taxon>
        <taxon>Methanobacteriati</taxon>
        <taxon>Methanobacteriota</taxon>
        <taxon>Stenosarchaea group</taxon>
        <taxon>Halobacteria</taxon>
        <taxon>Halobacteriales</taxon>
        <taxon>Natrialbaceae</taxon>
        <taxon>Halovivax</taxon>
    </lineage>
</organism>
<dbReference type="InterPro" id="IPR029052">
    <property type="entry name" value="Metallo-depent_PP-like"/>
</dbReference>
<dbReference type="GeneID" id="14375197"/>
<dbReference type="GO" id="GO:0016791">
    <property type="term" value="F:phosphatase activity"/>
    <property type="evidence" value="ECO:0007669"/>
    <property type="project" value="TreeGrafter"/>
</dbReference>
<keyword evidence="3" id="KW-1185">Reference proteome</keyword>
<dbReference type="KEGG" id="hru:Halru_0943"/>
<proteinExistence type="predicted"/>
<dbReference type="InterPro" id="IPR004843">
    <property type="entry name" value="Calcineurin-like_PHP"/>
</dbReference>
<reference evidence="2" key="1">
    <citation type="submission" date="2011-09" db="EMBL/GenBank/DDBJ databases">
        <title>Complete sequence of Halovivax ruber XH-70.</title>
        <authorList>
            <consortium name="US DOE Joint Genome Institute"/>
            <person name="Lucas S."/>
            <person name="Han J."/>
            <person name="Lapidus A."/>
            <person name="Cheng J.-F."/>
            <person name="Goodwin L."/>
            <person name="Pitluck S."/>
            <person name="Peters L."/>
            <person name="Mikhailova N."/>
            <person name="Davenport K."/>
            <person name="Detter J.C."/>
            <person name="Han C."/>
            <person name="Tapia R."/>
            <person name="Land M."/>
            <person name="Hauser L."/>
            <person name="Kyrpides N."/>
            <person name="Ivanova N."/>
            <person name="Pagani I."/>
            <person name="Sproer C."/>
            <person name="Anderson I."/>
            <person name="Woyke T."/>
        </authorList>
    </citation>
    <scope>NUCLEOTIDE SEQUENCE</scope>
    <source>
        <strain evidence="2">XH-70</strain>
    </source>
</reference>
<evidence type="ECO:0000313" key="3">
    <source>
        <dbReference type="Proteomes" id="UP000010846"/>
    </source>
</evidence>
<sequence length="231" mass="25761">MLRTASYGDTAVPFVEHWIEPTTWDNVYVIGDVHGCRGALDDLVTTIGVDDDDLVLFVGDLVRKGPDGGSVVRFVRRHENMLAVRGNNEQKLLDEEITCPSVGPSERAYLRTLPDAIRWDGGLVVHGGLDPEREVHAHTRDELQTMRSPTGDGYDGPFWFERYEGPPRVFFGHTVLSDPIEDEWIVGLDTGCVYGGQLAAYDLTNERFVTVDGQPHQERASAKIVSHWGSR</sequence>
<dbReference type="SUPFAM" id="SSF56300">
    <property type="entry name" value="Metallo-dependent phosphatases"/>
    <property type="match status" value="1"/>
</dbReference>
<dbReference type="EMBL" id="CP003050">
    <property type="protein sequence ID" value="AGB15563.1"/>
    <property type="molecule type" value="Genomic_DNA"/>
</dbReference>
<dbReference type="GO" id="GO:0005737">
    <property type="term" value="C:cytoplasm"/>
    <property type="evidence" value="ECO:0007669"/>
    <property type="project" value="TreeGrafter"/>
</dbReference>
<accession>L0I9Q8</accession>
<dbReference type="InterPro" id="IPR050126">
    <property type="entry name" value="Ap4A_hydrolase"/>
</dbReference>
<evidence type="ECO:0000259" key="1">
    <source>
        <dbReference type="Pfam" id="PF00149"/>
    </source>
</evidence>
<dbReference type="STRING" id="797302.Halru_0943"/>
<dbReference type="PANTHER" id="PTHR42850">
    <property type="entry name" value="METALLOPHOSPHOESTERASE"/>
    <property type="match status" value="1"/>
</dbReference>
<dbReference type="PANTHER" id="PTHR42850:SF4">
    <property type="entry name" value="ZINC-DEPENDENT ENDOPOLYPHOSPHATASE"/>
    <property type="match status" value="1"/>
</dbReference>
<dbReference type="AlphaFoldDB" id="L0I9Q8"/>
<gene>
    <name evidence="2" type="ordered locus">Halru_0943</name>
</gene>
<feature type="domain" description="Calcineurin-like phosphoesterase" evidence="1">
    <location>
        <begin position="27"/>
        <end position="177"/>
    </location>
</feature>
<dbReference type="GO" id="GO:0006798">
    <property type="term" value="P:polyphosphate catabolic process"/>
    <property type="evidence" value="ECO:0007669"/>
    <property type="project" value="TreeGrafter"/>
</dbReference>
<dbReference type="HOGENOM" id="CLU_023125_3_1_2"/>
<dbReference type="GO" id="GO:0000298">
    <property type="term" value="F:endopolyphosphatase activity"/>
    <property type="evidence" value="ECO:0007669"/>
    <property type="project" value="TreeGrafter"/>
</dbReference>
<evidence type="ECO:0000313" key="2">
    <source>
        <dbReference type="EMBL" id="AGB15563.1"/>
    </source>
</evidence>
<dbReference type="eggNOG" id="arCOG01143">
    <property type="taxonomic scope" value="Archaea"/>
</dbReference>
<dbReference type="CDD" id="cd00144">
    <property type="entry name" value="MPP_PPP_family"/>
    <property type="match status" value="1"/>
</dbReference>
<dbReference type="Gene3D" id="3.60.21.10">
    <property type="match status" value="1"/>
</dbReference>
<dbReference type="Pfam" id="PF00149">
    <property type="entry name" value="Metallophos"/>
    <property type="match status" value="1"/>
</dbReference>
<protein>
    <submittedName>
        <fullName evidence="2">Calcineurin-like phosphoesterase</fullName>
    </submittedName>
</protein>
<dbReference type="RefSeq" id="WP_015300229.1">
    <property type="nucleotide sequence ID" value="NC_019964.1"/>
</dbReference>
<dbReference type="OrthoDB" id="303721at2157"/>